<keyword evidence="6" id="KW-0472">Membrane</keyword>
<feature type="domain" description="CFEM" evidence="8">
    <location>
        <begin position="25"/>
        <end position="85"/>
    </location>
</feature>
<evidence type="ECO:0000256" key="5">
    <source>
        <dbReference type="SAM" id="MobiDB-lite"/>
    </source>
</evidence>
<sequence length="206" mass="21835">MFPLDLLQTSWIVLLLLDSANGQRSLPRCASLCAMNEASHESCFISDISCLCRSTFNPNTFGNCLKHTCGEHDREVTQDVLAVLCGRRIVIPLAKREVLMLPPQTPPETVTLTLTSILPPAGNKTQSVTYIYTTVIKSTAIPSSSSATSVVVTSSTPTGATSTGTSASSSSAPASTSQALATYSVFYILLISTSLFIALTLAIEII</sequence>
<keyword evidence="3 7" id="KW-0732">Signal</keyword>
<organism evidence="9 10">
    <name type="scientific">Athelia psychrophila</name>
    <dbReference type="NCBI Taxonomy" id="1759441"/>
    <lineage>
        <taxon>Eukaryota</taxon>
        <taxon>Fungi</taxon>
        <taxon>Dikarya</taxon>
        <taxon>Basidiomycota</taxon>
        <taxon>Agaricomycotina</taxon>
        <taxon>Agaricomycetes</taxon>
        <taxon>Agaricomycetidae</taxon>
        <taxon>Atheliales</taxon>
        <taxon>Atheliaceae</taxon>
        <taxon>Athelia</taxon>
    </lineage>
</organism>
<dbReference type="AlphaFoldDB" id="A0A166DD65"/>
<dbReference type="STRING" id="436010.A0A166DD65"/>
<evidence type="ECO:0000259" key="8">
    <source>
        <dbReference type="Pfam" id="PF05730"/>
    </source>
</evidence>
<evidence type="ECO:0000256" key="7">
    <source>
        <dbReference type="SAM" id="SignalP"/>
    </source>
</evidence>
<proteinExistence type="predicted"/>
<evidence type="ECO:0000313" key="10">
    <source>
        <dbReference type="Proteomes" id="UP000076532"/>
    </source>
</evidence>
<name>A0A166DD65_9AGAM</name>
<dbReference type="Pfam" id="PF05730">
    <property type="entry name" value="CFEM"/>
    <property type="match status" value="1"/>
</dbReference>
<dbReference type="EMBL" id="KV417615">
    <property type="protein sequence ID" value="KZP14583.1"/>
    <property type="molecule type" value="Genomic_DNA"/>
</dbReference>
<protein>
    <recommendedName>
        <fullName evidence="8">CFEM domain-containing protein</fullName>
    </recommendedName>
</protein>
<comment type="subcellular location">
    <subcellularLocation>
        <location evidence="1">Secreted</location>
    </subcellularLocation>
</comment>
<dbReference type="InterPro" id="IPR008427">
    <property type="entry name" value="Extracellular_membr_CFEM_dom"/>
</dbReference>
<keyword evidence="10" id="KW-1185">Reference proteome</keyword>
<feature type="region of interest" description="Disordered" evidence="5">
    <location>
        <begin position="153"/>
        <end position="173"/>
    </location>
</feature>
<feature type="signal peptide" evidence="7">
    <location>
        <begin position="1"/>
        <end position="22"/>
    </location>
</feature>
<keyword evidence="6" id="KW-1133">Transmembrane helix</keyword>
<evidence type="ECO:0000256" key="2">
    <source>
        <dbReference type="ARBA" id="ARBA00022525"/>
    </source>
</evidence>
<dbReference type="Proteomes" id="UP000076532">
    <property type="component" value="Unassembled WGS sequence"/>
</dbReference>
<evidence type="ECO:0000256" key="1">
    <source>
        <dbReference type="ARBA" id="ARBA00004613"/>
    </source>
</evidence>
<feature type="transmembrane region" description="Helical" evidence="6">
    <location>
        <begin position="180"/>
        <end position="203"/>
    </location>
</feature>
<gene>
    <name evidence="9" type="ORF">FIBSPDRAFT_868102</name>
</gene>
<dbReference type="GO" id="GO:0005576">
    <property type="term" value="C:extracellular region"/>
    <property type="evidence" value="ECO:0007669"/>
    <property type="project" value="UniProtKB-SubCell"/>
</dbReference>
<accession>A0A166DD65</accession>
<reference evidence="9 10" key="1">
    <citation type="journal article" date="2016" name="Mol. Biol. Evol.">
        <title>Comparative Genomics of Early-Diverging Mushroom-Forming Fungi Provides Insights into the Origins of Lignocellulose Decay Capabilities.</title>
        <authorList>
            <person name="Nagy L.G."/>
            <person name="Riley R."/>
            <person name="Tritt A."/>
            <person name="Adam C."/>
            <person name="Daum C."/>
            <person name="Floudas D."/>
            <person name="Sun H."/>
            <person name="Yadav J.S."/>
            <person name="Pangilinan J."/>
            <person name="Larsson K.H."/>
            <person name="Matsuura K."/>
            <person name="Barry K."/>
            <person name="Labutti K."/>
            <person name="Kuo R."/>
            <person name="Ohm R.A."/>
            <person name="Bhattacharya S.S."/>
            <person name="Shirouzu T."/>
            <person name="Yoshinaga Y."/>
            <person name="Martin F.M."/>
            <person name="Grigoriev I.V."/>
            <person name="Hibbett D.S."/>
        </authorList>
    </citation>
    <scope>NUCLEOTIDE SEQUENCE [LARGE SCALE GENOMIC DNA]</scope>
    <source>
        <strain evidence="9 10">CBS 109695</strain>
    </source>
</reference>
<dbReference type="OrthoDB" id="10584280at2759"/>
<evidence type="ECO:0000256" key="4">
    <source>
        <dbReference type="ARBA" id="ARBA00023157"/>
    </source>
</evidence>
<feature type="chain" id="PRO_5007872105" description="CFEM domain-containing protein" evidence="7">
    <location>
        <begin position="23"/>
        <end position="206"/>
    </location>
</feature>
<keyword evidence="6" id="KW-0812">Transmembrane</keyword>
<evidence type="ECO:0000313" key="9">
    <source>
        <dbReference type="EMBL" id="KZP14583.1"/>
    </source>
</evidence>
<evidence type="ECO:0000256" key="6">
    <source>
        <dbReference type="SAM" id="Phobius"/>
    </source>
</evidence>
<keyword evidence="2" id="KW-0964">Secreted</keyword>
<keyword evidence="4" id="KW-1015">Disulfide bond</keyword>
<evidence type="ECO:0000256" key="3">
    <source>
        <dbReference type="ARBA" id="ARBA00022729"/>
    </source>
</evidence>